<feature type="domain" description="Metalloenzyme" evidence="4">
    <location>
        <begin position="83"/>
        <end position="294"/>
    </location>
</feature>
<evidence type="ECO:0000313" key="6">
    <source>
        <dbReference type="Proteomes" id="UP001165366"/>
    </source>
</evidence>
<dbReference type="Pfam" id="PF01676">
    <property type="entry name" value="Metalloenzyme"/>
    <property type="match status" value="1"/>
</dbReference>
<keyword evidence="2" id="KW-0479">Metal-binding</keyword>
<dbReference type="Proteomes" id="UP001165366">
    <property type="component" value="Unassembled WGS sequence"/>
</dbReference>
<organism evidence="5 6">
    <name type="scientific">Rhodohalobacter sulfatireducens</name>
    <dbReference type="NCBI Taxonomy" id="2911366"/>
    <lineage>
        <taxon>Bacteria</taxon>
        <taxon>Pseudomonadati</taxon>
        <taxon>Balneolota</taxon>
        <taxon>Balneolia</taxon>
        <taxon>Balneolales</taxon>
        <taxon>Balneolaceae</taxon>
        <taxon>Rhodohalobacter</taxon>
    </lineage>
</organism>
<dbReference type="RefSeq" id="WP_237852075.1">
    <property type="nucleotide sequence ID" value="NZ_JAKLWS010000001.1"/>
</dbReference>
<dbReference type="InterPro" id="IPR006124">
    <property type="entry name" value="Metalloenzyme"/>
</dbReference>
<dbReference type="Gene3D" id="3.40.720.10">
    <property type="entry name" value="Alkaline Phosphatase, subunit A"/>
    <property type="match status" value="1"/>
</dbReference>
<dbReference type="EMBL" id="JAKLWS010000001">
    <property type="protein sequence ID" value="MCG2587231.1"/>
    <property type="molecule type" value="Genomic_DNA"/>
</dbReference>
<keyword evidence="6" id="KW-1185">Reference proteome</keyword>
<reference evidence="5" key="2">
    <citation type="submission" date="2024-05" db="EMBL/GenBank/DDBJ databases">
        <title>Rhodohalobacter halophilus gen. nov., sp. nov., a moderately halophilic member of the family Balneolaceae.</title>
        <authorList>
            <person name="Xia J."/>
        </authorList>
    </citation>
    <scope>NUCLEOTIDE SEQUENCE</scope>
    <source>
        <strain evidence="5">WB101</strain>
    </source>
</reference>
<name>A0ABS9K8R7_9BACT</name>
<dbReference type="InterPro" id="IPR010045">
    <property type="entry name" value="DeoB"/>
</dbReference>
<evidence type="ECO:0000256" key="1">
    <source>
        <dbReference type="ARBA" id="ARBA00010373"/>
    </source>
</evidence>
<gene>
    <name evidence="5" type="ORF">L6773_01550</name>
</gene>
<sequence>MAVCFLFVDGVGIGPKTEFNPLASSDLKSFSYFTGETGLYDGCEERDVGSILFKKIDANLEVEGLPQSGTGQTSLFTGENASKVVGRHFGPFPHSEIKPLLKKKSLFHKVIEMGLKPHFLNAYPDLFFEKSQKRNRWSCTTLMARSAGVKLNRLEDVVEGRAVTAEIIQSAWRSKLRLDVPEIEPEEASVRMLKALGQYDLVLFEYYLTDKAGHEQDPEIANRFLSVLDRFITEIIENLDENDTLVLSSDHGNLEDLSIKTHTRNPVPLFVKGNTKPFRNAESILDVTPGILEVLED</sequence>
<protein>
    <submittedName>
        <fullName evidence="5">Alkaline phosphatase family protein</fullName>
    </submittedName>
</protein>
<proteinExistence type="inferred from homology"/>
<comment type="caution">
    <text evidence="5">The sequence shown here is derived from an EMBL/GenBank/DDBJ whole genome shotgun (WGS) entry which is preliminary data.</text>
</comment>
<evidence type="ECO:0000259" key="4">
    <source>
        <dbReference type="Pfam" id="PF01676"/>
    </source>
</evidence>
<evidence type="ECO:0000256" key="2">
    <source>
        <dbReference type="ARBA" id="ARBA00022723"/>
    </source>
</evidence>
<reference evidence="5" key="1">
    <citation type="submission" date="2022-01" db="EMBL/GenBank/DDBJ databases">
        <authorList>
            <person name="Wang Y."/>
        </authorList>
    </citation>
    <scope>NUCLEOTIDE SEQUENCE</scope>
    <source>
        <strain evidence="5">WB101</strain>
    </source>
</reference>
<keyword evidence="3" id="KW-0464">Manganese</keyword>
<dbReference type="InterPro" id="IPR017850">
    <property type="entry name" value="Alkaline_phosphatase_core_sf"/>
</dbReference>
<dbReference type="PANTHER" id="PTHR21110">
    <property type="entry name" value="PHOSPHOPENTOMUTASE"/>
    <property type="match status" value="1"/>
</dbReference>
<comment type="similarity">
    <text evidence="1">Belongs to the phosphopentomutase family.</text>
</comment>
<accession>A0ABS9K8R7</accession>
<dbReference type="PANTHER" id="PTHR21110:SF0">
    <property type="entry name" value="PHOSPHOPENTOMUTASE"/>
    <property type="match status" value="1"/>
</dbReference>
<dbReference type="SUPFAM" id="SSF53649">
    <property type="entry name" value="Alkaline phosphatase-like"/>
    <property type="match status" value="1"/>
</dbReference>
<evidence type="ECO:0000256" key="3">
    <source>
        <dbReference type="ARBA" id="ARBA00023211"/>
    </source>
</evidence>
<evidence type="ECO:0000313" key="5">
    <source>
        <dbReference type="EMBL" id="MCG2587231.1"/>
    </source>
</evidence>